<sequence>MTGHAMIDLPVELVQEIVLALATPPYPLQYGHAPQVKHALCQLALVNRFLSSLATPHLYASVVIASTHELRAFLSTSPLLRGHSTSLWLRSFPGMFPLIADLLYDLGPHLRRLALDIPENELGPVRDALRLCIHLEDFTRSGYSPMQIVQPRSFWPSWTSLRRLVLDGPLVDDSFIHSVAKLPNLAHLALIEPRWRYSVDGTEIATFLSLLDAGVSLQRILLIYCDGTEFYMNSLRRLRTTVKLRGLQPGLNILYMVIREREPNAPMTRIRSQIGDGTLWDLHSRNLLGAPMGLW</sequence>
<reference evidence="1" key="2">
    <citation type="submission" date="2021-10" db="EMBL/GenBank/DDBJ databases">
        <title>Phylogenomics reveals ancestral predisposition of the termite-cultivated fungus Termitomyces towards a domesticated lifestyle.</title>
        <authorList>
            <person name="Auxier B."/>
            <person name="Grum-Grzhimaylo A."/>
            <person name="Cardenas M.E."/>
            <person name="Lodge J.D."/>
            <person name="Laessoe T."/>
            <person name="Pedersen O."/>
            <person name="Smith M.E."/>
            <person name="Kuyper T.W."/>
            <person name="Franco-Molano E.A."/>
            <person name="Baroni T.J."/>
            <person name="Aanen D.K."/>
        </authorList>
    </citation>
    <scope>NUCLEOTIDE SEQUENCE</scope>
    <source>
        <strain evidence="1">AP01</strain>
        <tissue evidence="1">Mycelium</tissue>
    </source>
</reference>
<comment type="caution">
    <text evidence="1">The sequence shown here is derived from an EMBL/GenBank/DDBJ whole genome shotgun (WGS) entry which is preliminary data.</text>
</comment>
<dbReference type="AlphaFoldDB" id="A0A9P7GIT8"/>
<keyword evidence="2" id="KW-1185">Reference proteome</keyword>
<organism evidence="1 2">
    <name type="scientific">Asterophora parasitica</name>
    <dbReference type="NCBI Taxonomy" id="117018"/>
    <lineage>
        <taxon>Eukaryota</taxon>
        <taxon>Fungi</taxon>
        <taxon>Dikarya</taxon>
        <taxon>Basidiomycota</taxon>
        <taxon>Agaricomycotina</taxon>
        <taxon>Agaricomycetes</taxon>
        <taxon>Agaricomycetidae</taxon>
        <taxon>Agaricales</taxon>
        <taxon>Tricholomatineae</taxon>
        <taxon>Lyophyllaceae</taxon>
        <taxon>Asterophora</taxon>
    </lineage>
</organism>
<evidence type="ECO:0000313" key="2">
    <source>
        <dbReference type="Proteomes" id="UP000775547"/>
    </source>
</evidence>
<dbReference type="SUPFAM" id="SSF52047">
    <property type="entry name" value="RNI-like"/>
    <property type="match status" value="1"/>
</dbReference>
<dbReference type="OrthoDB" id="2979079at2759"/>
<name>A0A9P7GIT8_9AGAR</name>
<evidence type="ECO:0000313" key="1">
    <source>
        <dbReference type="EMBL" id="KAG5647827.1"/>
    </source>
</evidence>
<reference evidence="1" key="1">
    <citation type="submission" date="2020-07" db="EMBL/GenBank/DDBJ databases">
        <authorList>
            <person name="Nieuwenhuis M."/>
            <person name="Van De Peppel L.J.J."/>
        </authorList>
    </citation>
    <scope>NUCLEOTIDE SEQUENCE</scope>
    <source>
        <strain evidence="1">AP01</strain>
        <tissue evidence="1">Mycelium</tissue>
    </source>
</reference>
<proteinExistence type="predicted"/>
<gene>
    <name evidence="1" type="ORF">DXG03_007751</name>
</gene>
<accession>A0A9P7GIT8</accession>
<protein>
    <submittedName>
        <fullName evidence="1">Uncharacterized protein</fullName>
    </submittedName>
</protein>
<dbReference type="Proteomes" id="UP000775547">
    <property type="component" value="Unassembled WGS sequence"/>
</dbReference>
<dbReference type="EMBL" id="JABCKV010000006">
    <property type="protein sequence ID" value="KAG5647827.1"/>
    <property type="molecule type" value="Genomic_DNA"/>
</dbReference>